<dbReference type="Gene3D" id="2.10.109.10">
    <property type="entry name" value="Umud Fragment, subunit A"/>
    <property type="match status" value="1"/>
</dbReference>
<protein>
    <submittedName>
        <fullName evidence="6">XRE family transcriptional regulator</fullName>
    </submittedName>
</protein>
<dbReference type="InterPro" id="IPR001387">
    <property type="entry name" value="Cro/C1-type_HTH"/>
</dbReference>
<evidence type="ECO:0000313" key="7">
    <source>
        <dbReference type="Proteomes" id="UP000263517"/>
    </source>
</evidence>
<dbReference type="SMART" id="SM00530">
    <property type="entry name" value="HTH_XRE"/>
    <property type="match status" value="1"/>
</dbReference>
<dbReference type="PANTHER" id="PTHR40661:SF2">
    <property type="entry name" value="HTH-TYPE TRANSCRIPTIONAL REGULATOR PRTR"/>
    <property type="match status" value="1"/>
</dbReference>
<name>A0A358E151_9ALTE</name>
<dbReference type="RefSeq" id="WP_272965262.1">
    <property type="nucleotide sequence ID" value="NZ_CALBIY010000020.1"/>
</dbReference>
<evidence type="ECO:0000313" key="6">
    <source>
        <dbReference type="EMBL" id="HBU52168.1"/>
    </source>
</evidence>
<sequence length="241" mass="27028">MSFASISDRIIRRARELNLKQKDIAEKTGASKASVSNWFSGKDNPTRFIMELSKVLKCEPEWLLKGEYRLSPESSQRAPVENNAEYYGRIDAWDSATPLHEDEVEVPFFMEVELAAGIGGELTLEIQGPKLRFSKSTLRRCGVEAGAAACVKVSGNSMEPRLFDGDVVGVNTLDKRIVDGKVYAINHSGLLRVKRLYRLPGGGLRINSINSAEHPDELYQDKELQDMVIIGRVFWHSSIWN</sequence>
<dbReference type="PANTHER" id="PTHR40661">
    <property type="match status" value="1"/>
</dbReference>
<keyword evidence="3" id="KW-0804">Transcription</keyword>
<dbReference type="PROSITE" id="PS50943">
    <property type="entry name" value="HTH_CROC1"/>
    <property type="match status" value="1"/>
</dbReference>
<dbReference type="Proteomes" id="UP000264779">
    <property type="component" value="Unassembled WGS sequence"/>
</dbReference>
<comment type="caution">
    <text evidence="6">The sequence shown here is derived from an EMBL/GenBank/DDBJ whole genome shotgun (WGS) entry which is preliminary data.</text>
</comment>
<keyword evidence="1" id="KW-0805">Transcription regulation</keyword>
<feature type="domain" description="HTH cro/C1-type" evidence="4">
    <location>
        <begin position="10"/>
        <end position="63"/>
    </location>
</feature>
<dbReference type="Pfam" id="PF00717">
    <property type="entry name" value="Peptidase_S24"/>
    <property type="match status" value="1"/>
</dbReference>
<evidence type="ECO:0000313" key="8">
    <source>
        <dbReference type="Proteomes" id="UP000264779"/>
    </source>
</evidence>
<keyword evidence="2" id="KW-0238">DNA-binding</keyword>
<dbReference type="CDD" id="cd06529">
    <property type="entry name" value="S24_LexA-like"/>
    <property type="match status" value="1"/>
</dbReference>
<dbReference type="Gene3D" id="1.10.260.40">
    <property type="entry name" value="lambda repressor-like DNA-binding domains"/>
    <property type="match status" value="1"/>
</dbReference>
<evidence type="ECO:0000313" key="5">
    <source>
        <dbReference type="EMBL" id="HAW74926.1"/>
    </source>
</evidence>
<dbReference type="InterPro" id="IPR039418">
    <property type="entry name" value="LexA-like"/>
</dbReference>
<evidence type="ECO:0000256" key="1">
    <source>
        <dbReference type="ARBA" id="ARBA00023015"/>
    </source>
</evidence>
<evidence type="ECO:0000259" key="4">
    <source>
        <dbReference type="PROSITE" id="PS50943"/>
    </source>
</evidence>
<evidence type="ECO:0000256" key="2">
    <source>
        <dbReference type="ARBA" id="ARBA00023125"/>
    </source>
</evidence>
<accession>A0A358E151</accession>
<dbReference type="EMBL" id="DNAN01000145">
    <property type="protein sequence ID" value="HAW74926.1"/>
    <property type="molecule type" value="Genomic_DNA"/>
</dbReference>
<proteinExistence type="predicted"/>
<organism evidence="6 8">
    <name type="scientific">Alteromonas australica</name>
    <dbReference type="NCBI Taxonomy" id="589873"/>
    <lineage>
        <taxon>Bacteria</taxon>
        <taxon>Pseudomonadati</taxon>
        <taxon>Pseudomonadota</taxon>
        <taxon>Gammaproteobacteria</taxon>
        <taxon>Alteromonadales</taxon>
        <taxon>Alteromonadaceae</taxon>
        <taxon>Alteromonas/Salinimonas group</taxon>
        <taxon>Alteromonas</taxon>
    </lineage>
</organism>
<dbReference type="Pfam" id="PF01381">
    <property type="entry name" value="HTH_3"/>
    <property type="match status" value="1"/>
</dbReference>
<evidence type="ECO:0000256" key="3">
    <source>
        <dbReference type="ARBA" id="ARBA00023163"/>
    </source>
</evidence>
<dbReference type="SUPFAM" id="SSF51306">
    <property type="entry name" value="LexA/Signal peptidase"/>
    <property type="match status" value="1"/>
</dbReference>
<gene>
    <name evidence="5" type="ORF">DCW74_04220</name>
    <name evidence="6" type="ORF">DEB45_13000</name>
</gene>
<dbReference type="EMBL" id="DONK01000198">
    <property type="protein sequence ID" value="HBU52168.1"/>
    <property type="molecule type" value="Genomic_DNA"/>
</dbReference>
<reference evidence="7 8" key="1">
    <citation type="journal article" date="2018" name="Nat. Biotechnol.">
        <title>A standardized bacterial taxonomy based on genome phylogeny substantially revises the tree of life.</title>
        <authorList>
            <person name="Parks D.H."/>
            <person name="Chuvochina M."/>
            <person name="Waite D.W."/>
            <person name="Rinke C."/>
            <person name="Skarshewski A."/>
            <person name="Chaumeil P.A."/>
            <person name="Hugenholtz P."/>
        </authorList>
    </citation>
    <scope>NUCLEOTIDE SEQUENCE [LARGE SCALE GENOMIC DNA]</scope>
    <source>
        <strain evidence="6">UBA11621</strain>
        <strain evidence="5">UBA11978</strain>
    </source>
</reference>
<dbReference type="CDD" id="cd00093">
    <property type="entry name" value="HTH_XRE"/>
    <property type="match status" value="1"/>
</dbReference>
<dbReference type="InterPro" id="IPR015927">
    <property type="entry name" value="Peptidase_S24_S26A/B/C"/>
</dbReference>
<dbReference type="SUPFAM" id="SSF47413">
    <property type="entry name" value="lambda repressor-like DNA-binding domains"/>
    <property type="match status" value="1"/>
</dbReference>
<dbReference type="InterPro" id="IPR036286">
    <property type="entry name" value="LexA/Signal_pep-like_sf"/>
</dbReference>
<dbReference type="AlphaFoldDB" id="A0A358E151"/>
<dbReference type="Proteomes" id="UP000263517">
    <property type="component" value="Unassembled WGS sequence"/>
</dbReference>
<dbReference type="InterPro" id="IPR010982">
    <property type="entry name" value="Lambda_DNA-bd_dom_sf"/>
</dbReference>
<dbReference type="GO" id="GO:0003677">
    <property type="term" value="F:DNA binding"/>
    <property type="evidence" value="ECO:0007669"/>
    <property type="project" value="UniProtKB-KW"/>
</dbReference>